<name>A0AAV5MWG1_9GAMM</name>
<dbReference type="RefSeq" id="WP_027272768.1">
    <property type="nucleotide sequence ID" value="NZ_BRLH01000001.1"/>
</dbReference>
<reference evidence="1" key="1">
    <citation type="submission" date="2022-06" db="EMBL/GenBank/DDBJ databases">
        <title>Draft genome sequences of Leminorella grimontii str. JCM5902.</title>
        <authorList>
            <person name="Wakabayashi Y."/>
            <person name="Kojima K."/>
        </authorList>
    </citation>
    <scope>NUCLEOTIDE SEQUENCE</scope>
    <source>
        <strain evidence="1">JCM 5902</strain>
    </source>
</reference>
<evidence type="ECO:0000313" key="2">
    <source>
        <dbReference type="Proteomes" id="UP001058124"/>
    </source>
</evidence>
<keyword evidence="2" id="KW-1185">Reference proteome</keyword>
<evidence type="ECO:0000313" key="1">
    <source>
        <dbReference type="EMBL" id="GKX54178.1"/>
    </source>
</evidence>
<accession>A0AAV5MWG1</accession>
<dbReference type="Proteomes" id="UP001058124">
    <property type="component" value="Unassembled WGS sequence"/>
</dbReference>
<proteinExistence type="predicted"/>
<organism evidence="1 2">
    <name type="scientific">Leminorella grimontii</name>
    <dbReference type="NCBI Taxonomy" id="82981"/>
    <lineage>
        <taxon>Bacteria</taxon>
        <taxon>Pseudomonadati</taxon>
        <taxon>Pseudomonadota</taxon>
        <taxon>Gammaproteobacteria</taxon>
        <taxon>Enterobacterales</taxon>
        <taxon>Budviciaceae</taxon>
        <taxon>Leminorella</taxon>
    </lineage>
</organism>
<dbReference type="AlphaFoldDB" id="A0AAV5MWG1"/>
<sequence>MAGEHRWLRSGKTLGKVVILASVALAGEVLAKPEMNEKQKCKAAIASYFELDGREINSRISIVEQRKSGGYILAFKKSQQRTFKYLCRTDGNRIVWGDAQEMFGTMEMTYRMTANSNVEVSYVDDTTLKKNTLKYRLSDL</sequence>
<dbReference type="EMBL" id="BRLH01000001">
    <property type="protein sequence ID" value="GKX54178.1"/>
    <property type="molecule type" value="Genomic_DNA"/>
</dbReference>
<gene>
    <name evidence="1" type="ORF">SOASR030_02900</name>
</gene>
<comment type="caution">
    <text evidence="1">The sequence shown here is derived from an EMBL/GenBank/DDBJ whole genome shotgun (WGS) entry which is preliminary data.</text>
</comment>
<protein>
    <submittedName>
        <fullName evidence="1">Uncharacterized protein</fullName>
    </submittedName>
</protein>